<accession>A0A653IHJ4</accession>
<dbReference type="InterPro" id="IPR050226">
    <property type="entry name" value="NagZ_Beta-hexosaminidase"/>
</dbReference>
<dbReference type="Gene3D" id="3.20.20.300">
    <property type="entry name" value="Glycoside hydrolase, family 3, N-terminal domain"/>
    <property type="match status" value="1"/>
</dbReference>
<organism evidence="10 11">
    <name type="scientific">Exiguobacterium oxidotolerans</name>
    <dbReference type="NCBI Taxonomy" id="223958"/>
    <lineage>
        <taxon>Bacteria</taxon>
        <taxon>Bacillati</taxon>
        <taxon>Bacillota</taxon>
        <taxon>Bacilli</taxon>
        <taxon>Bacillales</taxon>
        <taxon>Bacillales Family XII. Incertae Sedis</taxon>
        <taxon>Exiguobacterium</taxon>
    </lineage>
</organism>
<dbReference type="EMBL" id="CABWKQ010000058">
    <property type="protein sequence ID" value="VWX38773.1"/>
    <property type="molecule type" value="Genomic_DNA"/>
</dbReference>
<dbReference type="SUPFAM" id="SSF51445">
    <property type="entry name" value="(Trans)glycosidases"/>
    <property type="match status" value="1"/>
</dbReference>
<reference evidence="10 11" key="1">
    <citation type="submission" date="2019-10" db="EMBL/GenBank/DDBJ databases">
        <authorList>
            <person name="Karimi E."/>
        </authorList>
    </citation>
    <scope>NUCLEOTIDE SEQUENCE [LARGE SCALE GENOMIC DNA]</scope>
    <source>
        <strain evidence="10">Exiguobacterium sp. 9Y</strain>
    </source>
</reference>
<dbReference type="InterPro" id="IPR036881">
    <property type="entry name" value="Glyco_hydro_3_C_sf"/>
</dbReference>
<feature type="region of interest" description="Disordered" evidence="7">
    <location>
        <begin position="613"/>
        <end position="632"/>
    </location>
</feature>
<evidence type="ECO:0000256" key="2">
    <source>
        <dbReference type="ARBA" id="ARBA00005336"/>
    </source>
</evidence>
<dbReference type="PRINTS" id="PR00133">
    <property type="entry name" value="GLHYDRLASE3"/>
</dbReference>
<evidence type="ECO:0000259" key="9">
    <source>
        <dbReference type="Pfam" id="PF01915"/>
    </source>
</evidence>
<dbReference type="GO" id="GO:0009254">
    <property type="term" value="P:peptidoglycan turnover"/>
    <property type="evidence" value="ECO:0007669"/>
    <property type="project" value="TreeGrafter"/>
</dbReference>
<dbReference type="PROSITE" id="PS00775">
    <property type="entry name" value="GLYCOSYL_HYDROL_F3"/>
    <property type="match status" value="1"/>
</dbReference>
<protein>
    <recommendedName>
        <fullName evidence="3">beta-N-acetylhexosaminidase</fullName>
        <ecNumber evidence="3">3.2.1.52</ecNumber>
    </recommendedName>
</protein>
<dbReference type="FunFam" id="3.20.20.300:FF:000014">
    <property type="entry name" value="Beta-hexosaminidase, lipoprotein"/>
    <property type="match status" value="1"/>
</dbReference>
<keyword evidence="11" id="KW-1185">Reference proteome</keyword>
<keyword evidence="5 6" id="KW-0326">Glycosidase</keyword>
<evidence type="ECO:0000259" key="8">
    <source>
        <dbReference type="Pfam" id="PF00933"/>
    </source>
</evidence>
<evidence type="ECO:0000256" key="3">
    <source>
        <dbReference type="ARBA" id="ARBA00012663"/>
    </source>
</evidence>
<dbReference type="InterPro" id="IPR036962">
    <property type="entry name" value="Glyco_hydro_3_N_sf"/>
</dbReference>
<keyword evidence="10" id="KW-0449">Lipoprotein</keyword>
<dbReference type="InterPro" id="IPR001764">
    <property type="entry name" value="Glyco_hydro_3_N"/>
</dbReference>
<dbReference type="Gene3D" id="3.40.50.1700">
    <property type="entry name" value="Glycoside hydrolase family 3 C-terminal domain"/>
    <property type="match status" value="1"/>
</dbReference>
<feature type="domain" description="Glycoside hydrolase family 3 C-terminal" evidence="9">
    <location>
        <begin position="467"/>
        <end position="658"/>
    </location>
</feature>
<gene>
    <name evidence="10" type="primary">nagZ</name>
    <name evidence="10" type="ORF">EXIGUO9Y_80101</name>
</gene>
<dbReference type="AlphaFoldDB" id="A0A653IHJ4"/>
<evidence type="ECO:0000313" key="10">
    <source>
        <dbReference type="EMBL" id="VWX38773.1"/>
    </source>
</evidence>
<evidence type="ECO:0000256" key="5">
    <source>
        <dbReference type="ARBA" id="ARBA00023295"/>
    </source>
</evidence>
<dbReference type="Pfam" id="PF01915">
    <property type="entry name" value="Glyco_hydro_3_C"/>
    <property type="match status" value="1"/>
</dbReference>
<dbReference type="InterPro" id="IPR019800">
    <property type="entry name" value="Glyco_hydro_3_AS"/>
</dbReference>
<dbReference type="EC" id="3.2.1.52" evidence="3"/>
<dbReference type="SUPFAM" id="SSF52279">
    <property type="entry name" value="Beta-D-glucan exohydrolase, C-terminal domain"/>
    <property type="match status" value="1"/>
</dbReference>
<evidence type="ECO:0000256" key="6">
    <source>
        <dbReference type="RuleBase" id="RU361161"/>
    </source>
</evidence>
<dbReference type="InterPro" id="IPR017853">
    <property type="entry name" value="GH"/>
</dbReference>
<evidence type="ECO:0000313" key="11">
    <source>
        <dbReference type="Proteomes" id="UP000439752"/>
    </source>
</evidence>
<dbReference type="InterPro" id="IPR002772">
    <property type="entry name" value="Glyco_hydro_3_C"/>
</dbReference>
<dbReference type="PANTHER" id="PTHR30480:SF13">
    <property type="entry name" value="BETA-HEXOSAMINIDASE"/>
    <property type="match status" value="1"/>
</dbReference>
<dbReference type="Proteomes" id="UP000439752">
    <property type="component" value="Unassembled WGS sequence"/>
</dbReference>
<sequence>MFLSKVLVILTVNTAKQQSCRGQNKRGAEHMGQKLNWTATLGLTTALLAASLPMQPVAAETTPSVTERVDAQLDQMTLEQKIGQMIMPDFRLWDGVNHTQLAPEVGRVIDRFDLGGVILFAENVSATEQTTKLVHDLQEVVKSDASNDIPLFVTIDQEGGIVTRLGTGTNLPGNMALGATRSASYAEAAGGIIGSELKALGINVNFGPVLDVNNNPGNPVIGVRSFSSDPQLVGKLGSAMTQGIQEQGVAATAKHFPGHGDTAVDSHYGLPVVDKSLAELKQLELIPFKRAIAEGIDMIMTAHIGMPQIEDEVVESKQGTFPLPATLSDDVITGVLREELGYEGLVVTDALNMQAIADNFTESEAVIKTFKAGVDIALMPTILRSANDVTKLESIFDDVLAAVENGDLSEADINRSVERILTLKATRGIWNETDTPVTLDEKLAQANTIVGSPEHKALEREMTEAAVTLVKNDKKTLPFKPKKGETILVLSPAKDQTDSMVKTIRSLEKNAGNLKRVNILTENYTALTPHLEQNQVLQEKLDAADYIIIGSNVNNSDKLKATSADHYVPAEVFRQAKRTKTPSVLISLRNPYDVAVQPDAKAQLLVYGFKGDPNGPDSEAGNTKSAGPNLPAGTRAIFGEVKPQGKLPVDVPKFEDGLFKEALHLEFGDGFRNWNR</sequence>
<feature type="domain" description="Glycoside hydrolase family 3 N-terminal" evidence="8">
    <location>
        <begin position="77"/>
        <end position="423"/>
    </location>
</feature>
<comment type="catalytic activity">
    <reaction evidence="1">
        <text>Hydrolysis of terminal non-reducing N-acetyl-D-hexosamine residues in N-acetyl-beta-D-hexosaminides.</text>
        <dbReference type="EC" id="3.2.1.52"/>
    </reaction>
</comment>
<dbReference type="PANTHER" id="PTHR30480">
    <property type="entry name" value="BETA-HEXOSAMINIDASE-RELATED"/>
    <property type="match status" value="1"/>
</dbReference>
<keyword evidence="4 6" id="KW-0378">Hydrolase</keyword>
<evidence type="ECO:0000256" key="7">
    <source>
        <dbReference type="SAM" id="MobiDB-lite"/>
    </source>
</evidence>
<proteinExistence type="inferred from homology"/>
<evidence type="ECO:0000256" key="4">
    <source>
        <dbReference type="ARBA" id="ARBA00022801"/>
    </source>
</evidence>
<dbReference type="GO" id="GO:0005975">
    <property type="term" value="P:carbohydrate metabolic process"/>
    <property type="evidence" value="ECO:0007669"/>
    <property type="project" value="InterPro"/>
</dbReference>
<dbReference type="GO" id="GO:0004563">
    <property type="term" value="F:beta-N-acetylhexosaminidase activity"/>
    <property type="evidence" value="ECO:0007669"/>
    <property type="project" value="UniProtKB-EC"/>
</dbReference>
<evidence type="ECO:0000256" key="1">
    <source>
        <dbReference type="ARBA" id="ARBA00001231"/>
    </source>
</evidence>
<name>A0A653IHJ4_9BACL</name>
<comment type="similarity">
    <text evidence="2 6">Belongs to the glycosyl hydrolase 3 family.</text>
</comment>
<dbReference type="Pfam" id="PF00933">
    <property type="entry name" value="Glyco_hydro_3"/>
    <property type="match status" value="1"/>
</dbReference>